<name>A0ABS5JQM4_9BACT</name>
<keyword evidence="2" id="KW-1185">Reference proteome</keyword>
<dbReference type="PROSITE" id="PS51257">
    <property type="entry name" value="PROKAR_LIPOPROTEIN"/>
    <property type="match status" value="1"/>
</dbReference>
<evidence type="ECO:0008006" key="3">
    <source>
        <dbReference type="Google" id="ProtNLM"/>
    </source>
</evidence>
<sequence length="681" mass="77587">MKKIAFLALVVVLTTACCRESKNQEMKEVANISKSTVKSTVQALITQYGGDVKAVAERGVEHAASLWRNTDGTEDAFKSYCLNHFIADTKEKALTFEKISRNIEILRGHFNKISLDLQRPLQEPMGEIFDIDKAFGGYSANAHLIEDMYRNKIAFTIALNFPYYSLKEKEKLGEDWTRQQWAFARLGDMFTARIPASILQNVSEVSAASEMYIANYNIHMGHLTDQSGNSFFPDDMVLLSHWNLRDEIKSQYSKGIDGVEVQGKVYAVMKRIIDQTIPEKVINNPTYEWDPVTNIVYLDGKAIEASPEGNERYQQIINNFHAMRAMDEYSPLNTAVKRAFEGGMEITQKDAEKLFKKFMSSGELKKVAELIKERLDRDLKPWDIWYDGFKARSNINEENLNAITQKRYPNAQALDADLANMLVKLGFTKEKAQFLSDRIDVDAARGSGHAWGAAMKGENAHLRTRIPSTGMDYKGYNIAVHEFGHNVEQTISLYDVDYYMLNGVPNTAFTEALAFIFQKRDLELLGIDNKNPEKEALQTLDNFWNTFEIMGVSLLDQRMWLWLYDHPEANADQLKEAVIKMAVDIWNEFYAPVFGMKDEPILAIYSHMINSPIYLSNYAFGHLIQFQVEQYLKTGDFANEVERLFRIGCLTPNAWMQEGLGEDISIKSIIKEAGKTVEAVS</sequence>
<reference evidence="1 2" key="1">
    <citation type="journal article" date="2015" name="Int. J. Syst. Evol. Microbiol.">
        <title>Carboxylicivirga linearis sp. nov., isolated from a sea cucumber culture pond.</title>
        <authorList>
            <person name="Wang F.Q."/>
            <person name="Zhou Y.X."/>
            <person name="Lin X.Z."/>
            <person name="Chen G.J."/>
            <person name="Du Z.J."/>
        </authorList>
    </citation>
    <scope>NUCLEOTIDE SEQUENCE [LARGE SCALE GENOMIC DNA]</scope>
    <source>
        <strain evidence="1 2">FB218</strain>
    </source>
</reference>
<dbReference type="SUPFAM" id="SSF55486">
    <property type="entry name" value="Metalloproteases ('zincins'), catalytic domain"/>
    <property type="match status" value="1"/>
</dbReference>
<dbReference type="Proteomes" id="UP000708576">
    <property type="component" value="Unassembled WGS sequence"/>
</dbReference>
<dbReference type="Gene3D" id="1.10.1370.20">
    <property type="entry name" value="Oligoendopeptidase f, C-terminal domain"/>
    <property type="match status" value="1"/>
</dbReference>
<protein>
    <recommendedName>
        <fullName evidence="3">Peptidase M3</fullName>
    </recommendedName>
</protein>
<evidence type="ECO:0000313" key="2">
    <source>
        <dbReference type="Proteomes" id="UP000708576"/>
    </source>
</evidence>
<evidence type="ECO:0000313" key="1">
    <source>
        <dbReference type="EMBL" id="MBS2097169.1"/>
    </source>
</evidence>
<dbReference type="EMBL" id="JAGUCO010000001">
    <property type="protein sequence ID" value="MBS2097169.1"/>
    <property type="molecule type" value="Genomic_DNA"/>
</dbReference>
<comment type="caution">
    <text evidence="1">The sequence shown here is derived from an EMBL/GenBank/DDBJ whole genome shotgun (WGS) entry which is preliminary data.</text>
</comment>
<gene>
    <name evidence="1" type="ORF">KEM10_02690</name>
</gene>
<accession>A0ABS5JQM4</accession>
<proteinExistence type="predicted"/>
<dbReference type="InterPro" id="IPR042088">
    <property type="entry name" value="OligoPept_F_C"/>
</dbReference>
<organism evidence="1 2">
    <name type="scientific">Carboxylicivirga linearis</name>
    <dbReference type="NCBI Taxonomy" id="1628157"/>
    <lineage>
        <taxon>Bacteria</taxon>
        <taxon>Pseudomonadati</taxon>
        <taxon>Bacteroidota</taxon>
        <taxon>Bacteroidia</taxon>
        <taxon>Marinilabiliales</taxon>
        <taxon>Marinilabiliaceae</taxon>
        <taxon>Carboxylicivirga</taxon>
    </lineage>
</organism>
<dbReference type="RefSeq" id="WP_212213149.1">
    <property type="nucleotide sequence ID" value="NZ_JAGUCO010000001.1"/>
</dbReference>